<dbReference type="PROSITE" id="PS51257">
    <property type="entry name" value="PROKAR_LIPOPROTEIN"/>
    <property type="match status" value="1"/>
</dbReference>
<organism evidence="2 3">
    <name type="scientific">Pedobacter nyackensis</name>
    <dbReference type="NCBI Taxonomy" id="475255"/>
    <lineage>
        <taxon>Bacteria</taxon>
        <taxon>Pseudomonadati</taxon>
        <taxon>Bacteroidota</taxon>
        <taxon>Sphingobacteriia</taxon>
        <taxon>Sphingobacteriales</taxon>
        <taxon>Sphingobacteriaceae</taxon>
        <taxon>Pedobacter</taxon>
    </lineage>
</organism>
<sequence length="253" mass="29631">MKNRNILMLMSFMFATMVLSSCNQEIDHLYKEKSRIQFKYYTLDFNKKMIFKDKSTFSFGMIDEKIIKDTARIVVEFLGKASDKDRTYKIRVAADSTTAVVGVHYEPISTKQIFRAGRLKDTLKIVVDRTKLSTSFTNPEDRRIALDMVPSEDFDLGMKGGLRTYLYINNYLSEPIWWKYPLRLPYIGFYHPKKWKILISFNEKFSNSETCEFDYNNQGRSYFTGLASYLNAVPTFDDESGARIYIDRLVPKI</sequence>
<dbReference type="EMBL" id="FWYB01000001">
    <property type="protein sequence ID" value="SMC58458.1"/>
    <property type="molecule type" value="Genomic_DNA"/>
</dbReference>
<accession>A0A1W2ADV8</accession>
<dbReference type="InterPro" id="IPR032299">
    <property type="entry name" value="DUF4843"/>
</dbReference>
<dbReference type="OrthoDB" id="1096291at2"/>
<evidence type="ECO:0000256" key="1">
    <source>
        <dbReference type="SAM" id="SignalP"/>
    </source>
</evidence>
<dbReference type="RefSeq" id="WP_084287055.1">
    <property type="nucleotide sequence ID" value="NZ_FWYB01000001.1"/>
</dbReference>
<feature type="signal peptide" evidence="1">
    <location>
        <begin position="1"/>
        <end position="20"/>
    </location>
</feature>
<feature type="chain" id="PRO_5012280613" description="DUF4843 domain-containing protein" evidence="1">
    <location>
        <begin position="21"/>
        <end position="253"/>
    </location>
</feature>
<name>A0A1W2ADV8_9SPHI</name>
<reference evidence="2 3" key="1">
    <citation type="submission" date="2017-04" db="EMBL/GenBank/DDBJ databases">
        <authorList>
            <person name="Afonso C.L."/>
            <person name="Miller P.J."/>
            <person name="Scott M.A."/>
            <person name="Spackman E."/>
            <person name="Goraichik I."/>
            <person name="Dimitrov K.M."/>
            <person name="Suarez D.L."/>
            <person name="Swayne D.E."/>
        </authorList>
    </citation>
    <scope>NUCLEOTIDE SEQUENCE [LARGE SCALE GENOMIC DNA]</scope>
    <source>
        <strain evidence="2 3">DSM 19625</strain>
    </source>
</reference>
<dbReference type="AlphaFoldDB" id="A0A1W2ADV8"/>
<keyword evidence="1" id="KW-0732">Signal</keyword>
<evidence type="ECO:0000313" key="2">
    <source>
        <dbReference type="EMBL" id="SMC58458.1"/>
    </source>
</evidence>
<keyword evidence="3" id="KW-1185">Reference proteome</keyword>
<proteinExistence type="predicted"/>
<evidence type="ECO:0000313" key="3">
    <source>
        <dbReference type="Proteomes" id="UP000192678"/>
    </source>
</evidence>
<protein>
    <recommendedName>
        <fullName evidence="4">DUF4843 domain-containing protein</fullName>
    </recommendedName>
</protein>
<evidence type="ECO:0008006" key="4">
    <source>
        <dbReference type="Google" id="ProtNLM"/>
    </source>
</evidence>
<dbReference type="STRING" id="475255.SAMN04488101_101488"/>
<dbReference type="Proteomes" id="UP000192678">
    <property type="component" value="Unassembled WGS sequence"/>
</dbReference>
<dbReference type="Pfam" id="PF16132">
    <property type="entry name" value="DUF4843"/>
    <property type="match status" value="1"/>
</dbReference>
<gene>
    <name evidence="2" type="ORF">SAMN04488101_101488</name>
</gene>